<evidence type="ECO:0000256" key="1">
    <source>
        <dbReference type="ARBA" id="ARBA00004370"/>
    </source>
</evidence>
<evidence type="ECO:0000313" key="8">
    <source>
        <dbReference type="Proteomes" id="UP000326241"/>
    </source>
</evidence>
<feature type="chain" id="PRO_5022803954" description="GspD-like N0 domain-containing protein" evidence="5">
    <location>
        <begin position="25"/>
        <end position="237"/>
    </location>
</feature>
<dbReference type="PANTHER" id="PTHR30332:SF24">
    <property type="entry name" value="SECRETIN GSPD-RELATED"/>
    <property type="match status" value="1"/>
</dbReference>
<name>A0A5E6XQG1_PSEFL</name>
<dbReference type="InterPro" id="IPR038591">
    <property type="entry name" value="NolW-like_sf"/>
</dbReference>
<dbReference type="GO" id="GO:0009306">
    <property type="term" value="P:protein secretion"/>
    <property type="evidence" value="ECO:0007669"/>
    <property type="project" value="TreeGrafter"/>
</dbReference>
<accession>A0A5E6XQG1</accession>
<feature type="signal peptide" evidence="5">
    <location>
        <begin position="1"/>
        <end position="24"/>
    </location>
</feature>
<gene>
    <name evidence="7" type="ORF">PS624_05539</name>
</gene>
<dbReference type="PROSITE" id="PS51257">
    <property type="entry name" value="PROKAR_LIPOPROTEIN"/>
    <property type="match status" value="1"/>
</dbReference>
<dbReference type="InterPro" id="IPR049371">
    <property type="entry name" value="GspD-like_N0"/>
</dbReference>
<evidence type="ECO:0000256" key="4">
    <source>
        <dbReference type="SAM" id="MobiDB-lite"/>
    </source>
</evidence>
<protein>
    <recommendedName>
        <fullName evidence="6">GspD-like N0 domain-containing protein</fullName>
    </recommendedName>
</protein>
<evidence type="ECO:0000256" key="5">
    <source>
        <dbReference type="SAM" id="SignalP"/>
    </source>
</evidence>
<dbReference type="AlphaFoldDB" id="A0A5E6XQG1"/>
<sequence precursor="true">MKESGSKPARLALPMLLMALSACSNTTTPQNQPPLLVDSELGRPLANTQRSGDAVLDRERAQAQARPAPKQLHNISKSARSGAASSGIALPSNPLGDQPVTLNFVDADIQAVVRALSRSTGQQFLVDPRVKGTLTLVSEGQVPARQAYDMLLAALRMQGFSVVDVGGVAQVVPEADAKLLGGPIYSADNPAGNGMLTRTFRLQYENAVNLIPVLLPIVLPKHPINAYPRNNTIVITD</sequence>
<evidence type="ECO:0000256" key="2">
    <source>
        <dbReference type="ARBA" id="ARBA00022729"/>
    </source>
</evidence>
<evidence type="ECO:0000259" key="6">
    <source>
        <dbReference type="Pfam" id="PF21305"/>
    </source>
</evidence>
<keyword evidence="3" id="KW-0472">Membrane</keyword>
<dbReference type="GO" id="GO:0016020">
    <property type="term" value="C:membrane"/>
    <property type="evidence" value="ECO:0007669"/>
    <property type="project" value="UniProtKB-SubCell"/>
</dbReference>
<dbReference type="Pfam" id="PF21305">
    <property type="entry name" value="type_II_gspD_N0"/>
    <property type="match status" value="1"/>
</dbReference>
<dbReference type="Gene3D" id="3.30.1370.120">
    <property type="match status" value="1"/>
</dbReference>
<dbReference type="PANTHER" id="PTHR30332">
    <property type="entry name" value="PROBABLE GENERAL SECRETION PATHWAY PROTEIN D"/>
    <property type="match status" value="1"/>
</dbReference>
<reference evidence="7 8" key="1">
    <citation type="submission" date="2019-09" db="EMBL/GenBank/DDBJ databases">
        <authorList>
            <person name="Chandra G."/>
            <person name="Truman W A."/>
        </authorList>
    </citation>
    <scope>NUCLEOTIDE SEQUENCE [LARGE SCALE GENOMIC DNA]</scope>
    <source>
        <strain evidence="7">PS624</strain>
    </source>
</reference>
<evidence type="ECO:0000256" key="3">
    <source>
        <dbReference type="ARBA" id="ARBA00023136"/>
    </source>
</evidence>
<dbReference type="GO" id="GO:0015627">
    <property type="term" value="C:type II protein secretion system complex"/>
    <property type="evidence" value="ECO:0007669"/>
    <property type="project" value="TreeGrafter"/>
</dbReference>
<feature type="compositionally biased region" description="Low complexity" evidence="4">
    <location>
        <begin position="62"/>
        <end position="78"/>
    </location>
</feature>
<keyword evidence="2 5" id="KW-0732">Signal</keyword>
<evidence type="ECO:0000313" key="7">
    <source>
        <dbReference type="EMBL" id="VVN43004.1"/>
    </source>
</evidence>
<organism evidence="7 8">
    <name type="scientific">Pseudomonas fluorescens</name>
    <dbReference type="NCBI Taxonomy" id="294"/>
    <lineage>
        <taxon>Bacteria</taxon>
        <taxon>Pseudomonadati</taxon>
        <taxon>Pseudomonadota</taxon>
        <taxon>Gammaproteobacteria</taxon>
        <taxon>Pseudomonadales</taxon>
        <taxon>Pseudomonadaceae</taxon>
        <taxon>Pseudomonas</taxon>
    </lineage>
</organism>
<dbReference type="Proteomes" id="UP000326241">
    <property type="component" value="Unassembled WGS sequence"/>
</dbReference>
<feature type="domain" description="GspD-like N0" evidence="6">
    <location>
        <begin position="102"/>
        <end position="171"/>
    </location>
</feature>
<dbReference type="EMBL" id="CABVGZ010000099">
    <property type="protein sequence ID" value="VVN43004.1"/>
    <property type="molecule type" value="Genomic_DNA"/>
</dbReference>
<comment type="subcellular location">
    <subcellularLocation>
        <location evidence="1">Membrane</location>
    </subcellularLocation>
</comment>
<feature type="region of interest" description="Disordered" evidence="4">
    <location>
        <begin position="49"/>
        <end position="78"/>
    </location>
</feature>
<proteinExistence type="predicted"/>
<dbReference type="InterPro" id="IPR050810">
    <property type="entry name" value="Bact_Secretion_Sys_Channel"/>
</dbReference>